<keyword evidence="1" id="KW-0067">ATP-binding</keyword>
<dbReference type="Proteomes" id="UP000656548">
    <property type="component" value="Unassembled WGS sequence"/>
</dbReference>
<dbReference type="Gene3D" id="3.40.50.300">
    <property type="entry name" value="P-loop containing nucleotide triphosphate hydrolases"/>
    <property type="match status" value="1"/>
</dbReference>
<proteinExistence type="predicted"/>
<name>A0ABR9LEX7_9PSEU</name>
<dbReference type="EMBL" id="JADBEJ010000005">
    <property type="protein sequence ID" value="MBE1579224.1"/>
    <property type="molecule type" value="Genomic_DNA"/>
</dbReference>
<dbReference type="PANTHER" id="PTHR24220">
    <property type="entry name" value="IMPORT ATP-BINDING PROTEIN"/>
    <property type="match status" value="1"/>
</dbReference>
<dbReference type="SUPFAM" id="SSF52540">
    <property type="entry name" value="P-loop containing nucleoside triphosphate hydrolases"/>
    <property type="match status" value="1"/>
</dbReference>
<comment type="caution">
    <text evidence="1">The sequence shown here is derived from an EMBL/GenBank/DDBJ whole genome shotgun (WGS) entry which is preliminary data.</text>
</comment>
<sequence>MRRRAAVMAGPGPGSVPLVRFAVPGECVAVLPAGSGDAPGGASDRATVGLLLRRGNLFDHLTVARNVVLAGRLAGRPLRTADDLLELVGLAGRGDDYPGTLSALESARAGVAVVLAGAPDTVVADEPAGELDGLAALELMDLLCAVAARGTAVVVATRDPEIAAAAHRIVRVA</sequence>
<keyword evidence="1" id="KW-0547">Nucleotide-binding</keyword>
<dbReference type="InterPro" id="IPR015854">
    <property type="entry name" value="ABC_transpr_LolD-like"/>
</dbReference>
<evidence type="ECO:0000313" key="1">
    <source>
        <dbReference type="EMBL" id="MBE1579224.1"/>
    </source>
</evidence>
<reference evidence="1 2" key="1">
    <citation type="submission" date="2020-10" db="EMBL/GenBank/DDBJ databases">
        <title>Sequencing the genomes of 1000 actinobacteria strains.</title>
        <authorList>
            <person name="Klenk H.-P."/>
        </authorList>
    </citation>
    <scope>NUCLEOTIDE SEQUENCE [LARGE SCALE GENOMIC DNA]</scope>
    <source>
        <strain evidence="1 2">DSM 46661</strain>
    </source>
</reference>
<organism evidence="1 2">
    <name type="scientific">Amycolatopsis roodepoortensis</name>
    <dbReference type="NCBI Taxonomy" id="700274"/>
    <lineage>
        <taxon>Bacteria</taxon>
        <taxon>Bacillati</taxon>
        <taxon>Actinomycetota</taxon>
        <taxon>Actinomycetes</taxon>
        <taxon>Pseudonocardiales</taxon>
        <taxon>Pseudonocardiaceae</taxon>
        <taxon>Amycolatopsis</taxon>
    </lineage>
</organism>
<keyword evidence="2" id="KW-1185">Reference proteome</keyword>
<dbReference type="RefSeq" id="WP_225949930.1">
    <property type="nucleotide sequence ID" value="NZ_JADBEJ010000005.1"/>
</dbReference>
<protein>
    <submittedName>
        <fullName evidence="1">ABC transport system ATP-binding protein</fullName>
    </submittedName>
</protein>
<gene>
    <name evidence="1" type="ORF">H4W30_006284</name>
</gene>
<evidence type="ECO:0000313" key="2">
    <source>
        <dbReference type="Proteomes" id="UP000656548"/>
    </source>
</evidence>
<dbReference type="GO" id="GO:0005524">
    <property type="term" value="F:ATP binding"/>
    <property type="evidence" value="ECO:0007669"/>
    <property type="project" value="UniProtKB-KW"/>
</dbReference>
<dbReference type="InterPro" id="IPR027417">
    <property type="entry name" value="P-loop_NTPase"/>
</dbReference>
<accession>A0ABR9LEX7</accession>